<organism evidence="10 11">
    <name type="scientific">Rhodotorula diobovata</name>
    <dbReference type="NCBI Taxonomy" id="5288"/>
    <lineage>
        <taxon>Eukaryota</taxon>
        <taxon>Fungi</taxon>
        <taxon>Dikarya</taxon>
        <taxon>Basidiomycota</taxon>
        <taxon>Pucciniomycotina</taxon>
        <taxon>Microbotryomycetes</taxon>
        <taxon>Sporidiobolales</taxon>
        <taxon>Sporidiobolaceae</taxon>
        <taxon>Rhodotorula</taxon>
    </lineage>
</organism>
<dbReference type="GO" id="GO:0015099">
    <property type="term" value="F:nickel cation transmembrane transporter activity"/>
    <property type="evidence" value="ECO:0007669"/>
    <property type="project" value="InterPro"/>
</dbReference>
<dbReference type="PANTHER" id="PTHR31611">
    <property type="entry name" value="HIGH-AFFINITY NICKEL TRANSPORT PROTEIN NIC1"/>
    <property type="match status" value="1"/>
</dbReference>
<feature type="compositionally biased region" description="Low complexity" evidence="8">
    <location>
        <begin position="162"/>
        <end position="179"/>
    </location>
</feature>
<dbReference type="PANTHER" id="PTHR31611:SF0">
    <property type="entry name" value="HIGH-AFFINITY NICKEL TRANSPORT PROTEIN NIC1"/>
    <property type="match status" value="1"/>
</dbReference>
<keyword evidence="5 9" id="KW-0812">Transmembrane</keyword>
<feature type="compositionally biased region" description="Basic and acidic residues" evidence="8">
    <location>
        <begin position="96"/>
        <end position="105"/>
    </location>
</feature>
<feature type="compositionally biased region" description="Acidic residues" evidence="8">
    <location>
        <begin position="205"/>
        <end position="238"/>
    </location>
</feature>
<feature type="transmembrane region" description="Helical" evidence="9">
    <location>
        <begin position="836"/>
        <end position="857"/>
    </location>
</feature>
<evidence type="ECO:0000256" key="5">
    <source>
        <dbReference type="ARBA" id="ARBA00022692"/>
    </source>
</evidence>
<feature type="transmembrane region" description="Helical" evidence="9">
    <location>
        <begin position="660"/>
        <end position="681"/>
    </location>
</feature>
<feature type="region of interest" description="Disordered" evidence="8">
    <location>
        <begin position="325"/>
        <end position="356"/>
    </location>
</feature>
<evidence type="ECO:0000313" key="11">
    <source>
        <dbReference type="Proteomes" id="UP000311382"/>
    </source>
</evidence>
<dbReference type="InterPro" id="IPR004688">
    <property type="entry name" value="Ni/Co_transpt"/>
</dbReference>
<feature type="compositionally biased region" description="Low complexity" evidence="8">
    <location>
        <begin position="274"/>
        <end position="290"/>
    </location>
</feature>
<gene>
    <name evidence="10" type="ORF">DMC30DRAFT_414525</name>
</gene>
<evidence type="ECO:0000256" key="4">
    <source>
        <dbReference type="ARBA" id="ARBA00022596"/>
    </source>
</evidence>
<dbReference type="Pfam" id="PF03824">
    <property type="entry name" value="NicO"/>
    <property type="match status" value="2"/>
</dbReference>
<feature type="region of interest" description="Disordered" evidence="8">
    <location>
        <begin position="162"/>
        <end position="238"/>
    </location>
</feature>
<evidence type="ECO:0000313" key="10">
    <source>
        <dbReference type="EMBL" id="TNY23058.1"/>
    </source>
</evidence>
<feature type="compositionally biased region" description="Basic and acidic residues" evidence="8">
    <location>
        <begin position="701"/>
        <end position="711"/>
    </location>
</feature>
<dbReference type="STRING" id="5288.A0A5C5G1S3"/>
<evidence type="ECO:0000256" key="8">
    <source>
        <dbReference type="SAM" id="MobiDB-lite"/>
    </source>
</evidence>
<comment type="subcellular location">
    <subcellularLocation>
        <location evidence="1">Endomembrane system</location>
        <topology evidence="1">Multi-pass membrane protein</topology>
    </subcellularLocation>
</comment>
<feature type="region of interest" description="Disordered" evidence="8">
    <location>
        <begin position="274"/>
        <end position="294"/>
    </location>
</feature>
<dbReference type="Proteomes" id="UP000311382">
    <property type="component" value="Unassembled WGS sequence"/>
</dbReference>
<evidence type="ECO:0000256" key="1">
    <source>
        <dbReference type="ARBA" id="ARBA00004127"/>
    </source>
</evidence>
<evidence type="ECO:0000256" key="7">
    <source>
        <dbReference type="ARBA" id="ARBA00023136"/>
    </source>
</evidence>
<sequence>MASTSAAINRPPAFIFSYNASDPDILALSGSPHRHHFGLGTQSRSRTTTRGDDDHVPVYGPTTYRRGPLRFVPARQPQFGVIPGSDDGSGQPITDLKGKGRAVEPKDDDDDELDVKPSDLSTPSAAVADRVTPTAHPRPSTSSSLSGSTVRGLYAGIVGISTSSSSSSAPASVRASLAPDPDPDPPERSSSAAPLQRETAVEVLSDGDEGEDDVLVLSSDEEDSGDGALEEEEEDDDLVVVDPLTGLPEARRTLTSTAHAPRRPQPLLIHQLLPPSSSASSAQPPTSAAPGVVPLPPSTPHYALPSTSPGFRMLVAQGWRLGAALGPEAPPGETQRGLRHLISPPSHPAAPPKPSRTCGAFPRPAHRLTLLGRCVALLGGEVVANAALWITAACVFGPQGDKRGVLSLCVVAWTLGLRHGLDMDHIVAIDVTTRSLVAMGQRPVTVGLWFSLGHSSIVLAATLAIIITVRAIDKLPDVAAVGGTIGVCVSASFLFLLAVINAVMLYQTKQLRAACAAADTSADAGVAAADLTAAPSIPSSGPPLSPALSAPELALSKKLSYASALEREDEEAAVGADTDAGGKRDERSGDDERDLVMGLPPTTCIGRVGRPLFRIIDRPWKMYPVGVLFGLGFDTAASISLLGISALAGSGDNRVPAGQIILLPLLFTAGMSAVDSLDSVFMLQAYTVPQRAAAAEAGLIPEKKKERREGPAQEDDGVSAASSAVDTPSPSQAQLRWYNPRRWPLVERRPTATEERDELLDAAERARMLPQASEHTLLNVSVILTGLSILVALLISITEFMGLALEKCASCSEAAENDPGLSGSWWRAWQAINDNAGFLGAGIVALFALVFGVWGVVHWLRRRSARRDAGKERAVE</sequence>
<feature type="region of interest" description="Disordered" evidence="8">
    <location>
        <begin position="698"/>
        <end position="732"/>
    </location>
</feature>
<feature type="compositionally biased region" description="Low complexity" evidence="8">
    <location>
        <begin position="137"/>
        <end position="148"/>
    </location>
</feature>
<dbReference type="GO" id="GO:0005886">
    <property type="term" value="C:plasma membrane"/>
    <property type="evidence" value="ECO:0007669"/>
    <property type="project" value="InterPro"/>
</dbReference>
<keyword evidence="6 9" id="KW-1133">Transmembrane helix</keyword>
<feature type="region of interest" description="Disordered" evidence="8">
    <location>
        <begin position="569"/>
        <end position="596"/>
    </location>
</feature>
<comment type="similarity">
    <text evidence="2">Belongs to the NiCoT transporter (TC 2.A.52) family.</text>
</comment>
<dbReference type="InterPro" id="IPR011541">
    <property type="entry name" value="Ni/Co_transpt_high_affinity"/>
</dbReference>
<feature type="region of interest" description="Disordered" evidence="8">
    <location>
        <begin position="77"/>
        <end position="148"/>
    </location>
</feature>
<feature type="transmembrane region" description="Helical" evidence="9">
    <location>
        <begin position="448"/>
        <end position="472"/>
    </location>
</feature>
<accession>A0A5C5G1S3</accession>
<reference evidence="10 11" key="1">
    <citation type="submission" date="2019-03" db="EMBL/GenBank/DDBJ databases">
        <title>Rhodosporidium diobovatum UCD-FST 08-225 genome sequencing, assembly, and annotation.</title>
        <authorList>
            <person name="Fakankun I.U."/>
            <person name="Fristensky B."/>
            <person name="Levin D.B."/>
        </authorList>
    </citation>
    <scope>NUCLEOTIDE SEQUENCE [LARGE SCALE GENOMIC DNA]</scope>
    <source>
        <strain evidence="10 11">UCD-FST 08-225</strain>
    </source>
</reference>
<evidence type="ECO:0000256" key="6">
    <source>
        <dbReference type="ARBA" id="ARBA00022989"/>
    </source>
</evidence>
<evidence type="ECO:0000256" key="9">
    <source>
        <dbReference type="SAM" id="Phobius"/>
    </source>
</evidence>
<feature type="transmembrane region" description="Helical" evidence="9">
    <location>
        <begin position="623"/>
        <end position="648"/>
    </location>
</feature>
<feature type="transmembrane region" description="Helical" evidence="9">
    <location>
        <begin position="478"/>
        <end position="503"/>
    </location>
</feature>
<evidence type="ECO:0000256" key="3">
    <source>
        <dbReference type="ARBA" id="ARBA00022448"/>
    </source>
</evidence>
<feature type="region of interest" description="Disordered" evidence="8">
    <location>
        <begin position="36"/>
        <end position="65"/>
    </location>
</feature>
<feature type="compositionally biased region" description="Polar residues" evidence="8">
    <location>
        <begin position="720"/>
        <end position="732"/>
    </location>
</feature>
<dbReference type="OrthoDB" id="5197598at2759"/>
<feature type="transmembrane region" description="Helical" evidence="9">
    <location>
        <begin position="777"/>
        <end position="797"/>
    </location>
</feature>
<keyword evidence="3" id="KW-0813">Transport</keyword>
<dbReference type="GO" id="GO:0012505">
    <property type="term" value="C:endomembrane system"/>
    <property type="evidence" value="ECO:0007669"/>
    <property type="project" value="UniProtKB-SubCell"/>
</dbReference>
<evidence type="ECO:0000256" key="2">
    <source>
        <dbReference type="ARBA" id="ARBA00010892"/>
    </source>
</evidence>
<proteinExistence type="inferred from homology"/>
<feature type="compositionally biased region" description="Pro residues" evidence="8">
    <location>
        <begin position="345"/>
        <end position="354"/>
    </location>
</feature>
<keyword evidence="11" id="KW-1185">Reference proteome</keyword>
<dbReference type="AlphaFoldDB" id="A0A5C5G1S3"/>
<dbReference type="EMBL" id="SOZI01000016">
    <property type="protein sequence ID" value="TNY23058.1"/>
    <property type="molecule type" value="Genomic_DNA"/>
</dbReference>
<name>A0A5C5G1S3_9BASI</name>
<keyword evidence="4" id="KW-0533">Nickel</keyword>
<keyword evidence="7 9" id="KW-0472">Membrane</keyword>
<protein>
    <submittedName>
        <fullName evidence="10">High-affinity nickel-transport protein-domain-containing protein</fullName>
    </submittedName>
</protein>
<comment type="caution">
    <text evidence="10">The sequence shown here is derived from an EMBL/GenBank/DDBJ whole genome shotgun (WGS) entry which is preliminary data.</text>
</comment>